<evidence type="ECO:0000256" key="11">
    <source>
        <dbReference type="ARBA" id="ARBA00063387"/>
    </source>
</evidence>
<feature type="domain" description="Rho-GAP" evidence="16">
    <location>
        <begin position="260"/>
        <end position="452"/>
    </location>
</feature>
<evidence type="ECO:0000256" key="13">
    <source>
        <dbReference type="ARBA" id="ARBA00074989"/>
    </source>
</evidence>
<dbReference type="InterPro" id="IPR027267">
    <property type="entry name" value="AH/BAR_dom_sf"/>
</dbReference>
<evidence type="ECO:0000256" key="1">
    <source>
        <dbReference type="ARBA" id="ARBA00004172"/>
    </source>
</evidence>
<name>A0AAZ3PVP7_ONCTS</name>
<dbReference type="GO" id="GO:0043197">
    <property type="term" value="C:dendritic spine"/>
    <property type="evidence" value="ECO:0007669"/>
    <property type="project" value="UniProtKB-SubCell"/>
</dbReference>
<dbReference type="SMART" id="SM00721">
    <property type="entry name" value="BAR"/>
    <property type="match status" value="1"/>
</dbReference>
<evidence type="ECO:0000256" key="5">
    <source>
        <dbReference type="ARBA" id="ARBA00022553"/>
    </source>
</evidence>
<comment type="subunit">
    <text evidence="11">Interacts with BST2 (via cytoplasmic domain). Interacts (probably via PDZ-binding motif) with SHANK3 (via PDZ domain); the interaction takes place in dendritic spines and promotes GRIA1 exocytosis.</text>
</comment>
<evidence type="ECO:0000256" key="7">
    <source>
        <dbReference type="ARBA" id="ARBA00023018"/>
    </source>
</evidence>
<feature type="compositionally biased region" description="Pro residues" evidence="15">
    <location>
        <begin position="738"/>
        <end position="748"/>
    </location>
</feature>
<dbReference type="InterPro" id="IPR000198">
    <property type="entry name" value="RhoGAP_dom"/>
</dbReference>
<dbReference type="GO" id="GO:0032956">
    <property type="term" value="P:regulation of actin cytoskeleton organization"/>
    <property type="evidence" value="ECO:0007669"/>
    <property type="project" value="TreeGrafter"/>
</dbReference>
<dbReference type="Pfam" id="PF00620">
    <property type="entry name" value="RhoGAP"/>
    <property type="match status" value="1"/>
</dbReference>
<evidence type="ECO:0000259" key="17">
    <source>
        <dbReference type="PROSITE" id="PS51021"/>
    </source>
</evidence>
<dbReference type="GO" id="GO:0055037">
    <property type="term" value="C:recycling endosome"/>
    <property type="evidence" value="ECO:0007669"/>
    <property type="project" value="UniProtKB-SubCell"/>
</dbReference>
<dbReference type="Proteomes" id="UP000694402">
    <property type="component" value="Unassembled WGS sequence"/>
</dbReference>
<evidence type="ECO:0000259" key="16">
    <source>
        <dbReference type="PROSITE" id="PS50238"/>
    </source>
</evidence>
<dbReference type="Ensembl" id="ENSOTST00005152292.1">
    <property type="protein sequence ID" value="ENSOTSP00005120942.1"/>
    <property type="gene ID" value="ENSOTSG00005069868.1"/>
</dbReference>
<keyword evidence="7" id="KW-0770">Synapse</keyword>
<evidence type="ECO:0000256" key="4">
    <source>
        <dbReference type="ARBA" id="ARBA00022468"/>
    </source>
</evidence>
<keyword evidence="6" id="KW-0967">Endosome</keyword>
<comment type="subcellular location">
    <subcellularLocation>
        <location evidence="2">Cell projection</location>
        <location evidence="2">Dendrite</location>
    </subcellularLocation>
    <subcellularLocation>
        <location evidence="3">Cell projection</location>
        <location evidence="3">Dendritic spine</location>
    </subcellularLocation>
    <subcellularLocation>
        <location evidence="9">Presynapse</location>
    </subcellularLocation>
    <subcellularLocation>
        <location evidence="1">Recycling endosome</location>
    </subcellularLocation>
</comment>
<feature type="region of interest" description="Disordered" evidence="15">
    <location>
        <begin position="161"/>
        <end position="182"/>
    </location>
</feature>
<evidence type="ECO:0000256" key="14">
    <source>
        <dbReference type="ARBA" id="ARBA00076927"/>
    </source>
</evidence>
<comment type="function">
    <text evidence="10">GTPase-activating protein (GAP) that stimulates the GTPase activity of Rho-type GTPases. Thereby, controls Rho-type GTPases cycling between their active GTP-bound and inactive GDP-bound states. Acts as a GAP at least for CDC42 and RAC1. In neurons, is involved in dendritic spine formation and synaptic plasticity in a specific RAC1-GAP activity. Limits the initiation of exploratory dendritic filopodia. Recruited to actin-patches that seed filopodia, binds specifically to plasma membrane sections that are deformed inward by acto-myosin mediated contractile forces. Acts through GAP activity on RAC1 to reduce actin polymerization necessary for filopodia formation. In association with SHANK3, promotes GRIA1 exocytosis from recycling endosomes and spine morphological changes associated to long-term potentiation.</text>
</comment>
<organism evidence="18 19">
    <name type="scientific">Oncorhynchus tshawytscha</name>
    <name type="common">Chinook salmon</name>
    <name type="synonym">Salmo tshawytscha</name>
    <dbReference type="NCBI Taxonomy" id="74940"/>
    <lineage>
        <taxon>Eukaryota</taxon>
        <taxon>Metazoa</taxon>
        <taxon>Chordata</taxon>
        <taxon>Craniata</taxon>
        <taxon>Vertebrata</taxon>
        <taxon>Euteleostomi</taxon>
        <taxon>Actinopterygii</taxon>
        <taxon>Neopterygii</taxon>
        <taxon>Teleostei</taxon>
        <taxon>Protacanthopterygii</taxon>
        <taxon>Salmoniformes</taxon>
        <taxon>Salmonidae</taxon>
        <taxon>Salmoninae</taxon>
        <taxon>Oncorhynchus</taxon>
    </lineage>
</organism>
<feature type="region of interest" description="Disordered" evidence="15">
    <location>
        <begin position="535"/>
        <end position="806"/>
    </location>
</feature>
<evidence type="ECO:0000313" key="18">
    <source>
        <dbReference type="Ensembl" id="ENSOTSP00005120942.1"/>
    </source>
</evidence>
<reference evidence="18" key="3">
    <citation type="submission" date="2025-09" db="UniProtKB">
        <authorList>
            <consortium name="Ensembl"/>
        </authorList>
    </citation>
    <scope>IDENTIFICATION</scope>
</reference>
<dbReference type="FunFam" id="1.10.555.10:FF:000001">
    <property type="entry name" value="Rho GTPase activating protein 44"/>
    <property type="match status" value="1"/>
</dbReference>
<gene>
    <name evidence="18" type="primary">ARHGAP44</name>
</gene>
<feature type="region of interest" description="Disordered" evidence="15">
    <location>
        <begin position="474"/>
        <end position="499"/>
    </location>
</feature>
<reference evidence="19" key="1">
    <citation type="journal article" date="2018" name="PLoS ONE">
        <title>Chinook salmon (Oncorhynchus tshawytscha) genome and transcriptome.</title>
        <authorList>
            <person name="Christensen K.A."/>
            <person name="Leong J.S."/>
            <person name="Sakhrani D."/>
            <person name="Biagi C.A."/>
            <person name="Minkley D.R."/>
            <person name="Withler R.E."/>
            <person name="Rondeau E.B."/>
            <person name="Koop B.F."/>
            <person name="Devlin R.H."/>
        </authorList>
    </citation>
    <scope>NUCLEOTIDE SEQUENCE [LARGE SCALE GENOMIC DNA]</scope>
</reference>
<dbReference type="GO" id="GO:0014069">
    <property type="term" value="C:postsynaptic density"/>
    <property type="evidence" value="ECO:0007669"/>
    <property type="project" value="TreeGrafter"/>
</dbReference>
<dbReference type="GO" id="GO:0061001">
    <property type="term" value="P:regulation of dendritic spine morphogenesis"/>
    <property type="evidence" value="ECO:0007669"/>
    <property type="project" value="TreeGrafter"/>
</dbReference>
<dbReference type="Pfam" id="PF03114">
    <property type="entry name" value="BAR"/>
    <property type="match status" value="1"/>
</dbReference>
<dbReference type="FunFam" id="1.20.1270.60:FF:000018">
    <property type="entry name" value="Rho GTPase activating protein 44"/>
    <property type="match status" value="1"/>
</dbReference>
<evidence type="ECO:0000256" key="2">
    <source>
        <dbReference type="ARBA" id="ARBA00004279"/>
    </source>
</evidence>
<keyword evidence="4" id="KW-0343">GTPase activation</keyword>
<feature type="compositionally biased region" description="Polar residues" evidence="15">
    <location>
        <begin position="613"/>
        <end position="622"/>
    </location>
</feature>
<evidence type="ECO:0000256" key="6">
    <source>
        <dbReference type="ARBA" id="ARBA00022753"/>
    </source>
</evidence>
<dbReference type="Gene3D" id="1.10.555.10">
    <property type="entry name" value="Rho GTPase activation protein"/>
    <property type="match status" value="1"/>
</dbReference>
<dbReference type="InterPro" id="IPR047165">
    <property type="entry name" value="RHG17/44/SH3BP1-like"/>
</dbReference>
<dbReference type="SUPFAM" id="SSF48350">
    <property type="entry name" value="GTPase activation domain, GAP"/>
    <property type="match status" value="1"/>
</dbReference>
<keyword evidence="5" id="KW-0597">Phosphoprotein</keyword>
<dbReference type="GO" id="GO:0098886">
    <property type="term" value="P:modification of dendritic spine"/>
    <property type="evidence" value="ECO:0007669"/>
    <property type="project" value="TreeGrafter"/>
</dbReference>
<feature type="compositionally biased region" description="Low complexity" evidence="15">
    <location>
        <begin position="658"/>
        <end position="672"/>
    </location>
</feature>
<dbReference type="PANTHER" id="PTHR14130:SF13">
    <property type="entry name" value="RHO GTPASE-ACTIVATING PROTEIN 44"/>
    <property type="match status" value="1"/>
</dbReference>
<sequence length="821" mass="88569">MFSPSISTLTQSCLTGMFSPSRAEKTEVLSDDLLQVEKRLDLVKQVTHSTHKKLTACLQGQQGAEEREKKSKKLPLTILAQCMVEGAAVLGDDSLLGKMLNLCGETEEKLAQELIQFEFQIEKDVVEPLYELAEVDIPNIQKQRKHLAKLVLDMDSARTRFHQSSKSSSHPSNLQAGGAKGEALREEMEEAANRMEICRVRSTISCMYNFSKEIDYANYFQTLIEIQAEYHRKSLEILQSVLPTIKAHQEAWVEKPSYGKALEEHLTISSREIAFPIEACVTMLLECGMQEEGLFRVAPSASKLKKLKASLDCGVMDVQEYSADPHAIAGALKSYLRELPEPLMTSELYEDWIQASNIQDMDKRLQALLAACEKLPTDNFNNFRYLIKFLAKLGDYQDSNKMTPGNMAIVLGPNLLWTHSNESGNMTEMMTTVSLQIVGIIEPIIQHADWFFPGDIEFNLTGCYGSPVHTNHNSNYSSMPSPDMDQSERKLPHDHGRRPLSVATDNMMLEFYKKDGIRKIQSMGVRVMDTSWVSRKGSSTLARKASSTPPSVQGPGSPADHSLILEQPGELAQSPSPPPQPGERDRIGSKESSPVIGHKGVQVAGPTVPPGVGQQSCSQSPHSTEHSPHTMRKGSKKPAPIPPKVPAGYGQSGGSGGISDQSTGQPSPVSLSPTPPSTPSPYGLAGPPQAPGGLGASSPGQTPLCGSLGSLGSLSSPPSLTGTLGKSRPTPKPRQRPSLPPPQPPTVPQPGATPVGPGPLEQGILDGLSPGESMSTGKQHDDHVTTATTPPLPPQVGSGTMQPRPALRLAVALSNGDGGQV</sequence>
<dbReference type="GO" id="GO:0007165">
    <property type="term" value="P:signal transduction"/>
    <property type="evidence" value="ECO:0007669"/>
    <property type="project" value="InterPro"/>
</dbReference>
<dbReference type="GO" id="GO:0031256">
    <property type="term" value="C:leading edge membrane"/>
    <property type="evidence" value="ECO:0007669"/>
    <property type="project" value="TreeGrafter"/>
</dbReference>
<keyword evidence="19" id="KW-1185">Reference proteome</keyword>
<dbReference type="AlphaFoldDB" id="A0AAZ3PVP7"/>
<dbReference type="PANTHER" id="PTHR14130">
    <property type="entry name" value="3BP-1 RELATED RHOGAP"/>
    <property type="match status" value="1"/>
</dbReference>
<dbReference type="GO" id="GO:0098887">
    <property type="term" value="P:neurotransmitter receptor transport, endosome to postsynaptic membrane"/>
    <property type="evidence" value="ECO:0007669"/>
    <property type="project" value="TreeGrafter"/>
</dbReference>
<evidence type="ECO:0000256" key="15">
    <source>
        <dbReference type="SAM" id="MobiDB-lite"/>
    </source>
</evidence>
<protein>
    <recommendedName>
        <fullName evidence="12">Rho GTPase-activating protein 44</fullName>
    </recommendedName>
    <alternativeName>
        <fullName evidence="13">Rho-type GTPase-activating protein RICH2</fullName>
    </alternativeName>
    <alternativeName>
        <fullName evidence="14">RhoGAP interacting with CIP4 homologs protein 2</fullName>
    </alternativeName>
</protein>
<dbReference type="SMART" id="SM00324">
    <property type="entry name" value="RhoGAP"/>
    <property type="match status" value="1"/>
</dbReference>
<feature type="compositionally biased region" description="Polar residues" evidence="15">
    <location>
        <begin position="535"/>
        <end position="551"/>
    </location>
</feature>
<dbReference type="GeneTree" id="ENSGT00940000157296"/>
<evidence type="ECO:0000256" key="10">
    <source>
        <dbReference type="ARBA" id="ARBA00059236"/>
    </source>
</evidence>
<evidence type="ECO:0000256" key="12">
    <source>
        <dbReference type="ARBA" id="ARBA00070278"/>
    </source>
</evidence>
<feature type="domain" description="BAR" evidence="17">
    <location>
        <begin position="18"/>
        <end position="254"/>
    </location>
</feature>
<feature type="compositionally biased region" description="Low complexity" evidence="15">
    <location>
        <begin position="749"/>
        <end position="759"/>
    </location>
</feature>
<evidence type="ECO:0000313" key="19">
    <source>
        <dbReference type="Proteomes" id="UP000694402"/>
    </source>
</evidence>
<dbReference type="SUPFAM" id="SSF103657">
    <property type="entry name" value="BAR/IMD domain-like"/>
    <property type="match status" value="1"/>
</dbReference>
<proteinExistence type="predicted"/>
<dbReference type="PROSITE" id="PS51021">
    <property type="entry name" value="BAR"/>
    <property type="match status" value="1"/>
</dbReference>
<dbReference type="Gene3D" id="1.20.1270.60">
    <property type="entry name" value="Arfaptin homology (AH) domain/BAR domain"/>
    <property type="match status" value="1"/>
</dbReference>
<dbReference type="InterPro" id="IPR004148">
    <property type="entry name" value="BAR_dom"/>
</dbReference>
<keyword evidence="8" id="KW-0966">Cell projection</keyword>
<evidence type="ECO:0000256" key="3">
    <source>
        <dbReference type="ARBA" id="ARBA00004552"/>
    </source>
</evidence>
<dbReference type="InterPro" id="IPR008936">
    <property type="entry name" value="Rho_GTPase_activation_prot"/>
</dbReference>
<evidence type="ECO:0000256" key="9">
    <source>
        <dbReference type="ARBA" id="ARBA00034106"/>
    </source>
</evidence>
<feature type="compositionally biased region" description="Low complexity" evidence="15">
    <location>
        <begin position="696"/>
        <end position="725"/>
    </location>
</feature>
<dbReference type="GO" id="GO:0048786">
    <property type="term" value="C:presynaptic active zone"/>
    <property type="evidence" value="ECO:0007669"/>
    <property type="project" value="TreeGrafter"/>
</dbReference>
<reference evidence="18" key="2">
    <citation type="submission" date="2025-08" db="UniProtKB">
        <authorList>
            <consortium name="Ensembl"/>
        </authorList>
    </citation>
    <scope>IDENTIFICATION</scope>
</reference>
<dbReference type="GO" id="GO:0035021">
    <property type="term" value="P:negative regulation of Rac protein signal transduction"/>
    <property type="evidence" value="ECO:0007669"/>
    <property type="project" value="TreeGrafter"/>
</dbReference>
<dbReference type="GO" id="GO:0005096">
    <property type="term" value="F:GTPase activator activity"/>
    <property type="evidence" value="ECO:0007669"/>
    <property type="project" value="UniProtKB-KW"/>
</dbReference>
<evidence type="ECO:0000256" key="8">
    <source>
        <dbReference type="ARBA" id="ARBA00023273"/>
    </source>
</evidence>
<dbReference type="PROSITE" id="PS50238">
    <property type="entry name" value="RHOGAP"/>
    <property type="match status" value="1"/>
</dbReference>
<accession>A0AAZ3PVP7</accession>